<feature type="region of interest" description="Disordered" evidence="1">
    <location>
        <begin position="214"/>
        <end position="317"/>
    </location>
</feature>
<dbReference type="EMBL" id="AZBU02000005">
    <property type="protein sequence ID" value="TKR76860.1"/>
    <property type="molecule type" value="Genomic_DNA"/>
</dbReference>
<feature type="compositionally biased region" description="Basic and acidic residues" evidence="1">
    <location>
        <begin position="233"/>
        <end position="245"/>
    </location>
</feature>
<evidence type="ECO:0000313" key="3">
    <source>
        <dbReference type="EMBL" id="TKR76860.1"/>
    </source>
</evidence>
<gene>
    <name evidence="3" type="ORF">L596_017935</name>
</gene>
<accession>A0A4U5N3J0</accession>
<evidence type="ECO:0000256" key="2">
    <source>
        <dbReference type="SAM" id="Phobius"/>
    </source>
</evidence>
<dbReference type="STRING" id="34508.A0A4U5N3J0"/>
<comment type="caution">
    <text evidence="3">The sequence shown here is derived from an EMBL/GenBank/DDBJ whole genome shotgun (WGS) entry which is preliminary data.</text>
</comment>
<protein>
    <submittedName>
        <fullName evidence="3">Uncharacterized protein</fullName>
    </submittedName>
</protein>
<reference evidence="3 4" key="1">
    <citation type="journal article" date="2015" name="Genome Biol.">
        <title>Comparative genomics of Steinernema reveals deeply conserved gene regulatory networks.</title>
        <authorList>
            <person name="Dillman A.R."/>
            <person name="Macchietto M."/>
            <person name="Porter C.F."/>
            <person name="Rogers A."/>
            <person name="Williams B."/>
            <person name="Antoshechkin I."/>
            <person name="Lee M.M."/>
            <person name="Goodwin Z."/>
            <person name="Lu X."/>
            <person name="Lewis E.E."/>
            <person name="Goodrich-Blair H."/>
            <person name="Stock S.P."/>
            <person name="Adams B.J."/>
            <person name="Sternberg P.W."/>
            <person name="Mortazavi A."/>
        </authorList>
    </citation>
    <scope>NUCLEOTIDE SEQUENCE [LARGE SCALE GENOMIC DNA]</scope>
    <source>
        <strain evidence="3 4">ALL</strain>
    </source>
</reference>
<feature type="compositionally biased region" description="Acidic residues" evidence="1">
    <location>
        <begin position="300"/>
        <end position="314"/>
    </location>
</feature>
<dbReference type="Proteomes" id="UP000298663">
    <property type="component" value="Unassembled WGS sequence"/>
</dbReference>
<organism evidence="3 4">
    <name type="scientific">Steinernema carpocapsae</name>
    <name type="common">Entomopathogenic nematode</name>
    <dbReference type="NCBI Taxonomy" id="34508"/>
    <lineage>
        <taxon>Eukaryota</taxon>
        <taxon>Metazoa</taxon>
        <taxon>Ecdysozoa</taxon>
        <taxon>Nematoda</taxon>
        <taxon>Chromadorea</taxon>
        <taxon>Rhabditida</taxon>
        <taxon>Tylenchina</taxon>
        <taxon>Panagrolaimomorpha</taxon>
        <taxon>Strongyloidoidea</taxon>
        <taxon>Steinernematidae</taxon>
        <taxon>Steinernema</taxon>
    </lineage>
</organism>
<feature type="region of interest" description="Disordered" evidence="1">
    <location>
        <begin position="167"/>
        <end position="195"/>
    </location>
</feature>
<keyword evidence="4" id="KW-1185">Reference proteome</keyword>
<keyword evidence="2" id="KW-0472">Membrane</keyword>
<evidence type="ECO:0000256" key="1">
    <source>
        <dbReference type="SAM" id="MobiDB-lite"/>
    </source>
</evidence>
<evidence type="ECO:0000313" key="4">
    <source>
        <dbReference type="Proteomes" id="UP000298663"/>
    </source>
</evidence>
<feature type="transmembrane region" description="Helical" evidence="2">
    <location>
        <begin position="342"/>
        <end position="370"/>
    </location>
</feature>
<reference evidence="3 4" key="2">
    <citation type="journal article" date="2019" name="G3 (Bethesda)">
        <title>Hybrid Assembly of the Genome of the Entomopathogenic Nematode Steinernema carpocapsae Identifies the X-Chromosome.</title>
        <authorList>
            <person name="Serra L."/>
            <person name="Macchietto M."/>
            <person name="Macias-Munoz A."/>
            <person name="McGill C.J."/>
            <person name="Rodriguez I.M."/>
            <person name="Rodriguez B."/>
            <person name="Murad R."/>
            <person name="Mortazavi A."/>
        </authorList>
    </citation>
    <scope>NUCLEOTIDE SEQUENCE [LARGE SCALE GENOMIC DNA]</scope>
    <source>
        <strain evidence="3 4">ALL</strain>
    </source>
</reference>
<feature type="compositionally biased region" description="Polar residues" evidence="1">
    <location>
        <begin position="184"/>
        <end position="195"/>
    </location>
</feature>
<dbReference type="OrthoDB" id="5875228at2759"/>
<name>A0A4U5N3J0_STECR</name>
<keyword evidence="2" id="KW-0812">Transmembrane</keyword>
<sequence>MDNLVRNIAQNSVGEGTAQLGVGPANVAEDFLVKRVGELGEDRSALLEERVAIVETLRQGGHGGEIRELNYLFDGLLCKTHKWKAMPAISNETGDDVLASFSLRILLFGINSPRLSALRNVWSKRSLTASTASASLPAQLVRSPLESSLISSVSGSCSSCGSLKQLYGVNSPPPQPRVSRNRNNKTSSRLSQTQTVQGVNSFISPIFALQSGRMSFQKESPAQGFKTPPSNSSDEKNVFGEDRKPSPSKTVTIESPDTFDTLKSISPSEKTQEKPDALVPDEAVSQKTVSEGRAGQENGPDSEELSDLSEGGDENADHTSKSLMATWYQRVHPLIRNKKVRYLAVVNFFLTIVNLLLLLLILGISGYVIYLRVHINIVQNENQSCVYEWQAWAPCSAQCYDGGTEKPFKTRKVNMSALVRARGSKPKCPEDLDKMVDKIECNTYRCAKRLSSFNYTNACYFNNPSLGFQAGCYRIRDIGEESLLLKIDTTNLTKPCKASECKKKYDNLQNIEYV</sequence>
<proteinExistence type="predicted"/>
<dbReference type="InterPro" id="IPR036383">
    <property type="entry name" value="TSP1_rpt_sf"/>
</dbReference>
<dbReference type="AlphaFoldDB" id="A0A4U5N3J0"/>
<keyword evidence="2" id="KW-1133">Transmembrane helix</keyword>
<dbReference type="Gene3D" id="2.20.100.10">
    <property type="entry name" value="Thrombospondin type-1 (TSP1) repeat"/>
    <property type="match status" value="1"/>
</dbReference>